<reference evidence="1 2" key="1">
    <citation type="submission" date="2023-03" db="EMBL/GenBank/DDBJ databases">
        <title>Genome insight into feeding habits of ladybird beetles.</title>
        <authorList>
            <person name="Li H.-S."/>
            <person name="Huang Y.-H."/>
            <person name="Pang H."/>
        </authorList>
    </citation>
    <scope>NUCLEOTIDE SEQUENCE [LARGE SCALE GENOMIC DNA]</scope>
    <source>
        <strain evidence="1">SYSU_2023b</strain>
        <tissue evidence="1">Whole body</tissue>
    </source>
</reference>
<dbReference type="AlphaFoldDB" id="A0AAW1TS91"/>
<name>A0AAW1TS91_9CUCU</name>
<gene>
    <name evidence="1" type="ORF">WA026_021436</name>
</gene>
<sequence>MLKDIIDEEKSRGELFTPFKLLPPIIGKPDKPPVVSSSNNNMITPIYPKGKIASSFPINTKSQRNNKNSLSLFHIQQEYKNSPTLVKPSLLIRRKTFIVLKPTSLQNRKLR</sequence>
<protein>
    <submittedName>
        <fullName evidence="1">Uncharacterized protein</fullName>
    </submittedName>
</protein>
<evidence type="ECO:0000313" key="2">
    <source>
        <dbReference type="Proteomes" id="UP001431783"/>
    </source>
</evidence>
<dbReference type="EMBL" id="JARQZJ010000016">
    <property type="protein sequence ID" value="KAK9873203.1"/>
    <property type="molecule type" value="Genomic_DNA"/>
</dbReference>
<dbReference type="Proteomes" id="UP001431783">
    <property type="component" value="Unassembled WGS sequence"/>
</dbReference>
<evidence type="ECO:0000313" key="1">
    <source>
        <dbReference type="EMBL" id="KAK9873203.1"/>
    </source>
</evidence>
<comment type="caution">
    <text evidence="1">The sequence shown here is derived from an EMBL/GenBank/DDBJ whole genome shotgun (WGS) entry which is preliminary data.</text>
</comment>
<keyword evidence="2" id="KW-1185">Reference proteome</keyword>
<accession>A0AAW1TS91</accession>
<organism evidence="1 2">
    <name type="scientific">Henosepilachna vigintioctopunctata</name>
    <dbReference type="NCBI Taxonomy" id="420089"/>
    <lineage>
        <taxon>Eukaryota</taxon>
        <taxon>Metazoa</taxon>
        <taxon>Ecdysozoa</taxon>
        <taxon>Arthropoda</taxon>
        <taxon>Hexapoda</taxon>
        <taxon>Insecta</taxon>
        <taxon>Pterygota</taxon>
        <taxon>Neoptera</taxon>
        <taxon>Endopterygota</taxon>
        <taxon>Coleoptera</taxon>
        <taxon>Polyphaga</taxon>
        <taxon>Cucujiformia</taxon>
        <taxon>Coccinelloidea</taxon>
        <taxon>Coccinellidae</taxon>
        <taxon>Epilachninae</taxon>
        <taxon>Epilachnini</taxon>
        <taxon>Henosepilachna</taxon>
    </lineage>
</organism>
<proteinExistence type="predicted"/>